<dbReference type="GO" id="GO:0006508">
    <property type="term" value="P:proteolysis"/>
    <property type="evidence" value="ECO:0007669"/>
    <property type="project" value="UniProtKB-KW"/>
</dbReference>
<keyword evidence="1" id="KW-0677">Repeat</keyword>
<name>A0A367F460_9ACTN</name>
<dbReference type="PROSITE" id="PS51903">
    <property type="entry name" value="CLP_R"/>
    <property type="match status" value="1"/>
</dbReference>
<dbReference type="RefSeq" id="WP_114021868.1">
    <property type="nucleotide sequence ID" value="NZ_QOIN01000040.1"/>
</dbReference>
<comment type="caution">
    <text evidence="4">The sequence shown here is derived from an EMBL/GenBank/DDBJ whole genome shotgun (WGS) entry which is preliminary data.</text>
</comment>
<feature type="region of interest" description="Disordered" evidence="2">
    <location>
        <begin position="98"/>
        <end position="133"/>
    </location>
</feature>
<reference evidence="4 5" key="1">
    <citation type="submission" date="2018-06" db="EMBL/GenBank/DDBJ databases">
        <title>Streptomyces reniochalinae sp. nov. and Streptomyces diacarnus sp. nov. from marine sponges.</title>
        <authorList>
            <person name="Li L."/>
        </authorList>
    </citation>
    <scope>NUCLEOTIDE SEQUENCE [LARGE SCALE GENOMIC DNA]</scope>
    <source>
        <strain evidence="4 5">LHW51701</strain>
    </source>
</reference>
<dbReference type="GO" id="GO:0008233">
    <property type="term" value="F:peptidase activity"/>
    <property type="evidence" value="ECO:0007669"/>
    <property type="project" value="UniProtKB-KW"/>
</dbReference>
<dbReference type="AlphaFoldDB" id="A0A367F460"/>
<proteinExistence type="predicted"/>
<dbReference type="InterPro" id="IPR004176">
    <property type="entry name" value="Clp_R_N"/>
</dbReference>
<keyword evidence="5" id="KW-1185">Reference proteome</keyword>
<sequence length="204" mass="21635">MFERFSKEAREVVIRAQEEAEALGHEWIGTEHLLLAALRFPQQPGAATLTRLGVTPASCRAAVAGVVSGTSDDLGPQDAAALRAFGIDLEEVRRRAEESFGQGALDGPAGTEDGGAHGPAGRHRPRGGRAPSRHLPFAAQAKKALKDALGEALARKDRRIGVEHVVLGLSRSDDTLSLGVFARLGVTPEVLRERVLSDLREAAA</sequence>
<evidence type="ECO:0000256" key="2">
    <source>
        <dbReference type="SAM" id="MobiDB-lite"/>
    </source>
</evidence>
<protein>
    <submittedName>
        <fullName evidence="4">Clp protease</fullName>
    </submittedName>
</protein>
<evidence type="ECO:0000259" key="3">
    <source>
        <dbReference type="PROSITE" id="PS51903"/>
    </source>
</evidence>
<evidence type="ECO:0000313" key="5">
    <source>
        <dbReference type="Proteomes" id="UP000252914"/>
    </source>
</evidence>
<dbReference type="Proteomes" id="UP000252914">
    <property type="component" value="Unassembled WGS sequence"/>
</dbReference>
<evidence type="ECO:0000313" key="4">
    <source>
        <dbReference type="EMBL" id="RCG24300.1"/>
    </source>
</evidence>
<dbReference type="SUPFAM" id="SSF81923">
    <property type="entry name" value="Double Clp-N motif"/>
    <property type="match status" value="2"/>
</dbReference>
<organism evidence="4 5">
    <name type="scientific">Streptomyces diacarni</name>
    <dbReference type="NCBI Taxonomy" id="2800381"/>
    <lineage>
        <taxon>Bacteria</taxon>
        <taxon>Bacillati</taxon>
        <taxon>Actinomycetota</taxon>
        <taxon>Actinomycetes</taxon>
        <taxon>Kitasatosporales</taxon>
        <taxon>Streptomycetaceae</taxon>
        <taxon>Streptomyces</taxon>
    </lineage>
</organism>
<feature type="domain" description="Clp R" evidence="3">
    <location>
        <begin position="2"/>
        <end position="202"/>
    </location>
</feature>
<evidence type="ECO:0000256" key="1">
    <source>
        <dbReference type="PROSITE-ProRule" id="PRU01251"/>
    </source>
</evidence>
<gene>
    <name evidence="4" type="ORF">DTL70_11830</name>
</gene>
<keyword evidence="4" id="KW-0645">Protease</keyword>
<dbReference type="EMBL" id="QOIN01000040">
    <property type="protein sequence ID" value="RCG24300.1"/>
    <property type="molecule type" value="Genomic_DNA"/>
</dbReference>
<dbReference type="Pfam" id="PF02861">
    <property type="entry name" value="Clp_N"/>
    <property type="match status" value="2"/>
</dbReference>
<accession>A0A367F460</accession>
<keyword evidence="4" id="KW-0378">Hydrolase</keyword>
<dbReference type="Gene3D" id="1.10.1780.10">
    <property type="entry name" value="Clp, N-terminal domain"/>
    <property type="match status" value="2"/>
</dbReference>
<dbReference type="InterPro" id="IPR036628">
    <property type="entry name" value="Clp_N_dom_sf"/>
</dbReference>